<dbReference type="Proteomes" id="UP000185713">
    <property type="component" value="Unassembled WGS sequence"/>
</dbReference>
<proteinExistence type="predicted"/>
<evidence type="ECO:0000313" key="4">
    <source>
        <dbReference type="EMBL" id="SMH30742.1"/>
    </source>
</evidence>
<reference evidence="4" key="2">
    <citation type="submission" date="2017-04" db="EMBL/GenBank/DDBJ databases">
        <authorList>
            <person name="Afonso C.L."/>
            <person name="Miller P.J."/>
            <person name="Scott M.A."/>
            <person name="Spackman E."/>
            <person name="Goraichik I."/>
            <person name="Dimitrov K.M."/>
            <person name="Suarez D.L."/>
            <person name="Swayne D.E."/>
        </authorList>
    </citation>
    <scope>NUCLEOTIDE SEQUENCE [LARGE SCALE GENOMIC DNA]</scope>
    <source>
        <strain evidence="4">FDF-1</strain>
    </source>
</reference>
<keyword evidence="1" id="KW-0472">Membrane</keyword>
<organism evidence="2 5">
    <name type="scientific">Methanohalophilus portucalensis FDF-1</name>
    <dbReference type="NCBI Taxonomy" id="523843"/>
    <lineage>
        <taxon>Archaea</taxon>
        <taxon>Methanobacteriati</taxon>
        <taxon>Methanobacteriota</taxon>
        <taxon>Stenosarchaea group</taxon>
        <taxon>Methanomicrobia</taxon>
        <taxon>Methanosarcinales</taxon>
        <taxon>Methanosarcinaceae</taxon>
        <taxon>Methanohalophilus</taxon>
    </lineage>
</organism>
<feature type="transmembrane region" description="Helical" evidence="1">
    <location>
        <begin position="29"/>
        <end position="45"/>
    </location>
</feature>
<reference evidence="2 5" key="1">
    <citation type="submission" date="2014-12" db="EMBL/GenBank/DDBJ databases">
        <title>The genome sequence of Methanohalophilus portucalensis strain FDF1.</title>
        <authorList>
            <person name="Lai M.-C."/>
            <person name="Lai S.-J."/>
        </authorList>
    </citation>
    <scope>NUCLEOTIDE SEQUENCE [LARGE SCALE GENOMIC DNA]</scope>
    <source>
        <strain evidence="2 5">FDF-1</strain>
    </source>
</reference>
<keyword evidence="1" id="KW-1133">Transmembrane helix</keyword>
<evidence type="ECO:0000313" key="3">
    <source>
        <dbReference type="EMBL" id="RNI13029.1"/>
    </source>
</evidence>
<feature type="transmembrane region" description="Helical" evidence="1">
    <location>
        <begin position="150"/>
        <end position="166"/>
    </location>
</feature>
<accession>A0A1L9C711</accession>
<dbReference type="EMBL" id="RJJH01000001">
    <property type="protein sequence ID" value="RNI13029.1"/>
    <property type="molecule type" value="Genomic_DNA"/>
</dbReference>
<feature type="transmembrane region" description="Helical" evidence="1">
    <location>
        <begin position="6"/>
        <end position="22"/>
    </location>
</feature>
<reference evidence="3 7" key="4">
    <citation type="submission" date="2018-10" db="EMBL/GenBank/DDBJ databases">
        <title>Cultivation of a novel Methanohalophilus strain from Kebrit Deep of the Red Sea and a genomic comparison of members of the genus Methanohalophilus.</title>
        <authorList>
            <person name="Guan Y."/>
            <person name="Ngugi D.K."/>
            <person name="Stingl U."/>
        </authorList>
    </citation>
    <scope>NUCLEOTIDE SEQUENCE [LARGE SCALE GENOMIC DNA]</scope>
    <source>
        <strain evidence="3 7">DSM 7471</strain>
    </source>
</reference>
<evidence type="ECO:0000256" key="1">
    <source>
        <dbReference type="SAM" id="Phobius"/>
    </source>
</evidence>
<reference evidence="6" key="3">
    <citation type="submission" date="2017-04" db="EMBL/GenBank/DDBJ databases">
        <authorList>
            <person name="Varghese N."/>
            <person name="Submissions S."/>
        </authorList>
    </citation>
    <scope>NUCLEOTIDE SEQUENCE [LARGE SCALE GENOMIC DNA]</scope>
    <source>
        <strain evidence="6">FDF-1</strain>
    </source>
</reference>
<dbReference type="Proteomes" id="UP000278252">
    <property type="component" value="Unassembled WGS sequence"/>
</dbReference>
<dbReference type="EMBL" id="FXBN01000001">
    <property type="protein sequence ID" value="SMH30742.1"/>
    <property type="molecule type" value="Genomic_DNA"/>
</dbReference>
<evidence type="ECO:0000313" key="5">
    <source>
        <dbReference type="Proteomes" id="UP000185713"/>
    </source>
</evidence>
<dbReference type="RefSeq" id="WP_072359545.1">
    <property type="nucleotide sequence ID" value="NZ_FXBN01000001.1"/>
</dbReference>
<dbReference type="STRING" id="523843.SAMN06264941_0357"/>
<evidence type="ECO:0000313" key="2">
    <source>
        <dbReference type="EMBL" id="OJH50201.1"/>
    </source>
</evidence>
<evidence type="ECO:0000313" key="7">
    <source>
        <dbReference type="Proteomes" id="UP000278252"/>
    </source>
</evidence>
<name>A0A1L9C711_9EURY</name>
<sequence length="187" mass="21611">MEKIVWILALTFFALMTIYNLYMWRKDQTIFVAPVIGLMMFIGTLAAYLGYYHLITLVIIFGGLIVFKYRKQMKNKTDKTILDKMKAANTEEPMKALDYFGTADGWAKLVTSKGAKFASFIHTIEVTIIFLIIGVILYFSSLMAEFQDGFLHAMLVMILILPITEYRKMYRIFSKYEMQKNSIAATK</sequence>
<dbReference type="Proteomes" id="UP000193969">
    <property type="component" value="Unassembled WGS sequence"/>
</dbReference>
<dbReference type="AlphaFoldDB" id="A0A1L9C711"/>
<dbReference type="EMBL" id="JWTK01000002">
    <property type="protein sequence ID" value="OJH50201.1"/>
    <property type="molecule type" value="Genomic_DNA"/>
</dbReference>
<protein>
    <submittedName>
        <fullName evidence="2">Uncharacterized protein</fullName>
    </submittedName>
</protein>
<feature type="transmembrane region" description="Helical" evidence="1">
    <location>
        <begin position="51"/>
        <end position="69"/>
    </location>
</feature>
<feature type="transmembrane region" description="Helical" evidence="1">
    <location>
        <begin position="117"/>
        <end position="138"/>
    </location>
</feature>
<keyword evidence="1" id="KW-0812">Transmembrane</keyword>
<gene>
    <name evidence="3" type="ORF">EFE41_00065</name>
    <name evidence="2" type="ORF">MPF_0996</name>
    <name evidence="4" type="ORF">SAMN06264941_0357</name>
</gene>
<keyword evidence="6" id="KW-1185">Reference proteome</keyword>
<evidence type="ECO:0000313" key="6">
    <source>
        <dbReference type="Proteomes" id="UP000193969"/>
    </source>
</evidence>